<dbReference type="PDBsum" id="3GTH"/>
<evidence type="ECO:0000313" key="6">
    <source>
        <dbReference type="EMBL" id="AAF10507.1"/>
    </source>
</evidence>
<evidence type="ECO:0000256" key="4">
    <source>
        <dbReference type="PIRSR" id="PIRSR601559-51"/>
    </source>
</evidence>
<dbReference type="PANTHER" id="PTHR10819">
    <property type="entry name" value="PHOSPHOTRIESTERASE-RELATED"/>
    <property type="match status" value="1"/>
</dbReference>
<reference evidence="8" key="2">
    <citation type="submission" date="2007-11" db="PDB data bank">
        <title>X-Ray Structural Insights into a Phosphotriesterase.</title>
        <authorList>
            <person name="Larsen S.D."/>
            <person name="Hawwa R."/>
            <person name="Ratia K."/>
            <person name="Santarsiero B.D."/>
            <person name="Mesecar A.D."/>
        </authorList>
    </citation>
    <scope>X-RAY CRYSTALLOGRAPHY (1.90 ANGSTROMS)</scope>
    <scope>CARBOXYLATION AT LYS-143</scope>
</reference>
<evidence type="ECO:0000313" key="7">
    <source>
        <dbReference type="Proteomes" id="UP000002524"/>
    </source>
</evidence>
<dbReference type="PDB" id="3GU2">
    <property type="method" value="X-ray"/>
    <property type="resolution" value="2.00 A"/>
    <property type="chains" value="A=1-323"/>
</dbReference>
<comment type="cofactor">
    <cofactor evidence="4">
        <name>a divalent metal cation</name>
        <dbReference type="ChEBI" id="CHEBI:60240"/>
    </cofactor>
    <text evidence="4">Binds 2 divalent metal cations per subunit.</text>
</comment>
<dbReference type="PIR" id="E75459">
    <property type="entry name" value="E75459"/>
</dbReference>
<feature type="binding site" evidence="4 9">
    <location>
        <position position="176"/>
    </location>
    <ligand>
        <name>Zn(2+)</name>
        <dbReference type="ChEBI" id="CHEBI:29105"/>
        <label>2</label>
    </ligand>
</feature>
<dbReference type="PDBsum" id="3GTI"/>
<evidence type="ECO:0000256" key="5">
    <source>
        <dbReference type="PROSITE-ProRule" id="PRU00679"/>
    </source>
</evidence>
<dbReference type="InterPro" id="IPR017947">
    <property type="entry name" value="AryldialkylPase_Zn-BS"/>
</dbReference>
<feature type="binding site" evidence="4 9">
    <location>
        <position position="21"/>
    </location>
    <ligand>
        <name>Zn(2+)</name>
        <dbReference type="ChEBI" id="CHEBI:29105"/>
        <label>1</label>
    </ligand>
</feature>
<dbReference type="PDBsum" id="4J35"/>
<dbReference type="PaxDb" id="243230-DR_0930"/>
<evidence type="ECO:0007829" key="11">
    <source>
        <dbReference type="PDB" id="3GTH"/>
    </source>
</evidence>
<feature type="binding site" evidence="4 9">
    <location>
        <position position="23"/>
    </location>
    <ligand>
        <name>Zn(2+)</name>
        <dbReference type="ChEBI" id="CHEBI:29105"/>
        <label>1</label>
    </ligand>
</feature>
<gene>
    <name evidence="6" type="ordered locus">DR_0930</name>
</gene>
<reference evidence="10 11" key="4">
    <citation type="journal article" date="2009" name="J. Mol. Biol.">
        <title>Structure-based and random mutagenesis approaches increase the organophosphate-degrading activity of a phosphotriesterase homologue from Deinococcus radiodurans.</title>
        <authorList>
            <person name="Hawwa R."/>
            <person name="Larsen S.D."/>
            <person name="Ratia K."/>
            <person name="Mesecar A.D."/>
        </authorList>
    </citation>
    <scope>X-RAY CRYSTALLOGRAPHY (1.62 ANGSTROMS)</scope>
    <scope>CARBOXYLATION AT LYS-143</scope>
</reference>
<evidence type="ECO:0007829" key="13">
    <source>
        <dbReference type="PDB" id="4J35"/>
    </source>
</evidence>
<keyword evidence="2" id="KW-0378">Hydrolase</keyword>
<dbReference type="Pfam" id="PF02126">
    <property type="entry name" value="PTE"/>
    <property type="match status" value="1"/>
</dbReference>
<dbReference type="PDB" id="3FDK">
    <property type="method" value="X-ray"/>
    <property type="resolution" value="2.10 A"/>
    <property type="chains" value="A=1-323"/>
</dbReference>
<dbReference type="PIRSF" id="PIRSF016839">
    <property type="entry name" value="PhP"/>
    <property type="match status" value="1"/>
</dbReference>
<dbReference type="PDB" id="3GU1">
    <property type="method" value="X-ray"/>
    <property type="resolution" value="2.00 A"/>
    <property type="chains" value="A=1-323"/>
</dbReference>
<dbReference type="PATRIC" id="fig|243230.17.peg.1117"/>
<reference evidence="9" key="3">
    <citation type="journal article" date="2009" name="Biochemistry">
        <title>Functional annotation and three-dimensional structure of Dr0930 from Deinococcus radiodurans, a close relative of phosphotriesterase in the amidohydrolase superfamily.</title>
        <authorList>
            <person name="Xiang D.F."/>
            <person name="Kolb P."/>
            <person name="Fedorov A.A."/>
            <person name="Meier M.M."/>
            <person name="Fedorov L.V."/>
            <person name="Nguyen T.T."/>
            <person name="Sterner R."/>
            <person name="Almo S.C."/>
            <person name="Shoichet B.K."/>
            <person name="Raushel F.M."/>
        </authorList>
    </citation>
    <scope>X-RAY CRYSTALLOGRAPHY (2.10 ANGSTROMS) IN COMPLEX WITH ZN(2+)</scope>
    <scope>CARBOXYLATION AT LYS-143</scope>
</reference>
<protein>
    <submittedName>
        <fullName evidence="6">Phosphotriesterase, putative</fullName>
    </submittedName>
</protein>
<dbReference type="PDB" id="3GTF">
    <property type="method" value="X-ray"/>
    <property type="resolution" value="1.98 A"/>
    <property type="chains" value="A=1-323"/>
</dbReference>
<sequence>MTAQTVTGAVAAAQLGATLPHEHVIFGYPGYAGDVTLGPFDHAAALASCTETARALLARGIQTVVDATPNDCGRNPAFLREVSEATGLQILCATGFYYEGEGATTYFKFRASLGDAESEIYEMMRTEVTEGIAGTGIRAGVIKLASSRDAITPYEQLFFRAAARVQRETGVPIITHTQEGQQGPQQAELLTSLGADPARIMIGHMDGNTDPAYHRETLRHGVSIAFDRIGLQGMVGTPTDAERLSVLTTLLGEGYADRLLLSHDSIWHWLGRPPAIPEAALPAVKDWHPLHISDDILPDLRRRGITEEQVGQMTVGNPARLFG</sequence>
<evidence type="ECO:0007829" key="8">
    <source>
        <dbReference type="PDB" id="2ZC1"/>
    </source>
</evidence>
<dbReference type="PDB" id="2ZC1">
    <property type="method" value="X-ray"/>
    <property type="resolution" value="1.90 A"/>
    <property type="chains" value="A=1-323"/>
</dbReference>
<reference evidence="6 7" key="1">
    <citation type="journal article" date="1999" name="Science">
        <title>Genome sequence of the radioresistant bacterium Deinococcus radiodurans R1.</title>
        <authorList>
            <person name="White O."/>
            <person name="Eisen J.A."/>
            <person name="Heidelberg J.F."/>
            <person name="Hickey E.K."/>
            <person name="Peterson J.D."/>
            <person name="Dodson R.J."/>
            <person name="Haft D.H."/>
            <person name="Gwinn M.L."/>
            <person name="Nelson W.C."/>
            <person name="Richardson D.L."/>
            <person name="Moffat K.S."/>
            <person name="Qin H."/>
            <person name="Jiang L."/>
            <person name="Pamphile W."/>
            <person name="Crosby M."/>
            <person name="Shen M."/>
            <person name="Vamathevan J.J."/>
            <person name="Lam P."/>
            <person name="McDonald L."/>
            <person name="Utterback T."/>
            <person name="Zalewski C."/>
            <person name="Makarova K.S."/>
            <person name="Aravind L."/>
            <person name="Daly M.J."/>
            <person name="Minton K.W."/>
            <person name="Fleischmann R.D."/>
            <person name="Ketchum K.A."/>
            <person name="Nelson K.E."/>
            <person name="Salzberg S."/>
            <person name="Smith H.O."/>
            <person name="Venter J.C."/>
            <person name="Fraser C.M."/>
        </authorList>
    </citation>
    <scope>NUCLEOTIDE SEQUENCE [LARGE SCALE GENOMIC DNA]</scope>
    <source>
        <strain evidence="7">ATCC 13939 / DSM 20539 / JCM 16871 / LMG 4051 / NBRC 15346 / NCIMB 9279 / R1 / VKM B-1422</strain>
    </source>
</reference>
<evidence type="ECO:0000256" key="3">
    <source>
        <dbReference type="PIRSR" id="PIRSR601559-50"/>
    </source>
</evidence>
<dbReference type="PDB" id="4J2M">
    <property type="method" value="X-ray"/>
    <property type="resolution" value="1.79 A"/>
    <property type="chains" value="A=1-323"/>
</dbReference>
<dbReference type="CDD" id="cd00530">
    <property type="entry name" value="PTE"/>
    <property type="match status" value="1"/>
</dbReference>
<feature type="binding site" evidence="4 9">
    <location>
        <position position="204"/>
    </location>
    <ligand>
        <name>Zn(2+)</name>
        <dbReference type="ChEBI" id="CHEBI:29105"/>
        <label>2</label>
    </ligand>
</feature>
<dbReference type="SUPFAM" id="SSF51556">
    <property type="entry name" value="Metallo-dependent hydrolases"/>
    <property type="match status" value="1"/>
</dbReference>
<keyword evidence="8 9" id="KW-0002">3D-structure</keyword>
<dbReference type="KEGG" id="dra:DR_0930"/>
<keyword evidence="1 4" id="KW-0479">Metal-binding</keyword>
<keyword evidence="7" id="KW-1185">Reference proteome</keyword>
<dbReference type="PDB" id="4J35">
    <property type="method" value="X-ray"/>
    <property type="resolution" value="1.78 A"/>
    <property type="chains" value="A=1-323"/>
</dbReference>
<dbReference type="PANTHER" id="PTHR10819:SF3">
    <property type="entry name" value="PHOSPHOTRIESTERASE-RELATED PROTEIN"/>
    <property type="match status" value="1"/>
</dbReference>
<evidence type="ECO:0007829" key="12">
    <source>
        <dbReference type="PDB" id="4J2M"/>
    </source>
</evidence>
<evidence type="ECO:0000256" key="1">
    <source>
        <dbReference type="ARBA" id="ARBA00022723"/>
    </source>
</evidence>
<dbReference type="PDB" id="4J5N">
    <property type="method" value="X-ray"/>
    <property type="resolution" value="2.05 A"/>
    <property type="chains" value="A=1-323"/>
</dbReference>
<dbReference type="PDB" id="3GTH">
    <property type="method" value="X-ray"/>
    <property type="resolution" value="1.98 A"/>
    <property type="chains" value="A=1-323"/>
</dbReference>
<dbReference type="InterPro" id="IPR032466">
    <property type="entry name" value="Metal_Hydrolase"/>
</dbReference>
<dbReference type="PROSITE" id="PS01322">
    <property type="entry name" value="PHOSPHOTRIESTERASE_1"/>
    <property type="match status" value="1"/>
</dbReference>
<feature type="binding site" evidence="4 9">
    <location>
        <position position="264"/>
    </location>
    <ligand>
        <name>Zn(2+)</name>
        <dbReference type="ChEBI" id="CHEBI:29105"/>
        <label>1</label>
    </ligand>
</feature>
<dbReference type="PDBsum" id="3HTW"/>
<keyword evidence="9" id="KW-0862">Zinc</keyword>
<dbReference type="PDBsum" id="3GU9"/>
<dbReference type="STRING" id="243230.DR_0930"/>
<dbReference type="GO" id="GO:0046573">
    <property type="term" value="F:lactonohydrolase activity"/>
    <property type="evidence" value="ECO:0000314"/>
    <property type="project" value="CACAO"/>
</dbReference>
<comment type="similarity">
    <text evidence="5">Belongs to the metallo-dependent hydrolases superfamily. Phosphotriesterase family.</text>
</comment>
<dbReference type="PDBsum" id="4J2M"/>
<dbReference type="PDBsum" id="2ZC1"/>
<dbReference type="AlphaFoldDB" id="Q9RVU2"/>
<dbReference type="OrthoDB" id="105927at2"/>
<dbReference type="PDBsum" id="3GU2"/>
<dbReference type="RefSeq" id="WP_010887575.1">
    <property type="nucleotide sequence ID" value="NC_001263.1"/>
</dbReference>
<feature type="binding site" evidence="9">
    <location>
        <position position="143"/>
    </location>
    <ligand>
        <name>Zn(2+)</name>
        <dbReference type="ChEBI" id="CHEBI:29105"/>
        <label>1</label>
    </ligand>
</feature>
<dbReference type="EMBL" id="AE000513">
    <property type="protein sequence ID" value="AAF10507.1"/>
    <property type="molecule type" value="Genomic_DNA"/>
</dbReference>
<dbReference type="PDB" id="3GTX">
    <property type="method" value="X-ray"/>
    <property type="resolution" value="1.62 A"/>
    <property type="chains" value="A=1-323"/>
</dbReference>
<evidence type="ECO:0007829" key="10">
    <source>
        <dbReference type="PDB" id="3GTF"/>
    </source>
</evidence>
<dbReference type="PDB" id="3HTW">
    <property type="method" value="X-ray"/>
    <property type="resolution" value="1.90 A"/>
    <property type="chains" value="A=2-323"/>
</dbReference>
<dbReference type="GO" id="GO:0008270">
    <property type="term" value="F:zinc ion binding"/>
    <property type="evidence" value="ECO:0007669"/>
    <property type="project" value="InterPro"/>
</dbReference>
<accession>Q9RVU2</accession>
<dbReference type="PDBsum" id="3GTF"/>
<dbReference type="SMR" id="Q9RVU2"/>
<dbReference type="PDBsum" id="3GU1"/>
<dbReference type="InterPro" id="IPR001559">
    <property type="entry name" value="Phosphotriesterase"/>
</dbReference>
<dbReference type="EvolutionaryTrace" id="Q9RVU2"/>
<dbReference type="Gene3D" id="3.20.20.140">
    <property type="entry name" value="Metal-dependent hydrolases"/>
    <property type="match status" value="1"/>
</dbReference>
<dbReference type="InParanoid" id="Q9RVU2"/>
<feature type="modified residue" description="N6-carboxylysine" evidence="3 5">
    <location>
        <position position="143"/>
    </location>
</feature>
<dbReference type="EnsemblBacteria" id="AAF10507">
    <property type="protein sequence ID" value="AAF10507"/>
    <property type="gene ID" value="DR_0930"/>
</dbReference>
<dbReference type="GeneID" id="69517175"/>
<dbReference type="Proteomes" id="UP000002524">
    <property type="component" value="Chromosome 1"/>
</dbReference>
<dbReference type="PDBsum" id="4J5N"/>
<dbReference type="PDB" id="3GTI">
    <property type="method" value="X-ray"/>
    <property type="resolution" value="2.42 A"/>
    <property type="chains" value="A=1-323"/>
</dbReference>
<dbReference type="eggNOG" id="COG1735">
    <property type="taxonomic scope" value="Bacteria"/>
</dbReference>
<dbReference type="HOGENOM" id="CLU_054760_1_0_0"/>
<name>Q9RVU2_DEIRA</name>
<proteinExistence type="evidence at protein level"/>
<dbReference type="PDBsum" id="3FDK"/>
<feature type="binding site" description="via carbamate group" evidence="4">
    <location>
        <position position="143"/>
    </location>
    <ligand>
        <name>Zn(2+)</name>
        <dbReference type="ChEBI" id="CHEBI:29105"/>
        <label>1</label>
    </ligand>
</feature>
<feature type="binding site" description="via carbamate group" evidence="4">
    <location>
        <position position="143"/>
    </location>
    <ligand>
        <name>Zn(2+)</name>
        <dbReference type="ChEBI" id="CHEBI:29105"/>
        <label>2</label>
    </ligand>
</feature>
<dbReference type="PROSITE" id="PS51347">
    <property type="entry name" value="PHOSPHOTRIESTERASE_2"/>
    <property type="match status" value="1"/>
</dbReference>
<dbReference type="PDB" id="3GU9">
    <property type="method" value="X-ray"/>
    <property type="resolution" value="2.06 A"/>
    <property type="chains" value="A=1-323"/>
</dbReference>
<evidence type="ECO:0007829" key="9">
    <source>
        <dbReference type="PDB" id="3FDK"/>
    </source>
</evidence>
<evidence type="ECO:0000256" key="2">
    <source>
        <dbReference type="ARBA" id="ARBA00022801"/>
    </source>
</evidence>
<organism evidence="6 7">
    <name type="scientific">Deinococcus radiodurans (strain ATCC 13939 / DSM 20539 / JCM 16871 / CCUG 27074 / LMG 4051 / NBRC 15346 / NCIMB 9279 / VKM B-1422 / R1)</name>
    <dbReference type="NCBI Taxonomy" id="243230"/>
    <lineage>
        <taxon>Bacteria</taxon>
        <taxon>Thermotogati</taxon>
        <taxon>Deinococcota</taxon>
        <taxon>Deinococci</taxon>
        <taxon>Deinococcales</taxon>
        <taxon>Deinococcaceae</taxon>
        <taxon>Deinococcus</taxon>
    </lineage>
</organism>
<reference evidence="12 13" key="5">
    <citation type="journal article" date="2013" name="J. Am. Chem. Soc.">
        <title>Molecular engineering of organophosphate hydrolysis activity from a weak promiscuous lactonase template.</title>
        <authorList>
            <person name="Meier M.M."/>
            <person name="Rajendran C."/>
            <person name="Malisi C."/>
            <person name="Fox N.G."/>
            <person name="Xu C."/>
            <person name="Schlee S."/>
            <person name="Barondeau D.P."/>
            <person name="Hocker B."/>
            <person name="Sterner R."/>
            <person name="Raushel F.M."/>
        </authorList>
    </citation>
    <scope>X-RAY CRYSTALLOGRAPHY (1.78 ANGSTROMS)</scope>
    <scope>CARBOXYLATION AT LYS-143</scope>
</reference>
<feature type="binding site" evidence="9">
    <location>
        <position position="143"/>
    </location>
    <ligand>
        <name>Zn(2+)</name>
        <dbReference type="ChEBI" id="CHEBI:29105"/>
        <label>2</label>
    </ligand>
</feature>
<dbReference type="PDBsum" id="3GTX"/>